<dbReference type="AlphaFoldDB" id="A6KJ66"/>
<evidence type="ECO:0000313" key="2">
    <source>
        <dbReference type="Proteomes" id="UP000234681"/>
    </source>
</evidence>
<dbReference type="PANTHER" id="PTHR22035">
    <property type="entry name" value="COILED-COIL DOMAIN-CONTAINING PROTEIN 7"/>
    <property type="match status" value="1"/>
</dbReference>
<dbReference type="EMBL" id="CH474054">
    <property type="protein sequence ID" value="EDL96788.1"/>
    <property type="molecule type" value="Genomic_DNA"/>
</dbReference>
<dbReference type="Pfam" id="PF15368">
    <property type="entry name" value="BioT2"/>
    <property type="match status" value="1"/>
</dbReference>
<evidence type="ECO:0000313" key="1">
    <source>
        <dbReference type="EMBL" id="EDL96788.1"/>
    </source>
</evidence>
<sequence length="93" mass="11087">MNSFLLCCSQFAAQLEEAVKEERNILESLYKWFQQQVNQMEEISKDQSNLQRDIPSDKFVKLGITQIAKLLHKFEEIRNRLRERKVSEKSKEP</sequence>
<name>A6KJ66_RAT</name>
<dbReference type="PANTHER" id="PTHR22035:SF4">
    <property type="entry name" value="COILED-COIL DOMAIN-CONTAINING PROTEIN 7"/>
    <property type="match status" value="1"/>
</dbReference>
<protein>
    <submittedName>
        <fullName evidence="1">Hypothetical LOC497041</fullName>
    </submittedName>
</protein>
<reference evidence="2" key="1">
    <citation type="submission" date="2005-09" db="EMBL/GenBank/DDBJ databases">
        <authorList>
            <person name="Mural R.J."/>
            <person name="Li P.W."/>
            <person name="Adams M.D."/>
            <person name="Amanatides P.G."/>
            <person name="Baden-Tillson H."/>
            <person name="Barnstead M."/>
            <person name="Chin S.H."/>
            <person name="Dew I."/>
            <person name="Evans C.A."/>
            <person name="Ferriera S."/>
            <person name="Flanigan M."/>
            <person name="Fosler C."/>
            <person name="Glodek A."/>
            <person name="Gu Z."/>
            <person name="Holt R.A."/>
            <person name="Jennings D."/>
            <person name="Kraft C.L."/>
            <person name="Lu F."/>
            <person name="Nguyen T."/>
            <person name="Nusskern D.R."/>
            <person name="Pfannkoch C.M."/>
            <person name="Sitter C."/>
            <person name="Sutton G.G."/>
            <person name="Venter J.C."/>
            <person name="Wang Z."/>
            <person name="Woodage T."/>
            <person name="Zheng X.H."/>
            <person name="Zhong F."/>
        </authorList>
    </citation>
    <scope>NUCLEOTIDE SEQUENCE [LARGE SCALE GENOMIC DNA]</scope>
    <source>
        <strain>BN</strain>
        <strain evidence="2">Sprague-Dawley</strain>
    </source>
</reference>
<proteinExistence type="predicted"/>
<gene>
    <name evidence="1" type="primary">LOC497041</name>
    <name evidence="1" type="ORF">rCG_50942</name>
</gene>
<accession>A6KJ66</accession>
<dbReference type="InterPro" id="IPR029272">
    <property type="entry name" value="CCDC7"/>
</dbReference>
<feature type="non-terminal residue" evidence="1">
    <location>
        <position position="93"/>
    </location>
</feature>
<organism evidence="1 2">
    <name type="scientific">Rattus norvegicus</name>
    <name type="common">Rat</name>
    <dbReference type="NCBI Taxonomy" id="10116"/>
    <lineage>
        <taxon>Eukaryota</taxon>
        <taxon>Metazoa</taxon>
        <taxon>Chordata</taxon>
        <taxon>Craniata</taxon>
        <taxon>Vertebrata</taxon>
        <taxon>Euteleostomi</taxon>
        <taxon>Mammalia</taxon>
        <taxon>Eutheria</taxon>
        <taxon>Euarchontoglires</taxon>
        <taxon>Glires</taxon>
        <taxon>Rodentia</taxon>
        <taxon>Myomorpha</taxon>
        <taxon>Muroidea</taxon>
        <taxon>Muridae</taxon>
        <taxon>Murinae</taxon>
        <taxon>Rattus</taxon>
    </lineage>
</organism>
<dbReference type="Proteomes" id="UP000234681">
    <property type="component" value="Chromosome 19"/>
</dbReference>